<name>A0ABU0Z9E3_9ACTN</name>
<comment type="caution">
    <text evidence="1">The sequence shown here is derived from an EMBL/GenBank/DDBJ whole genome shotgun (WGS) entry which is preliminary data.</text>
</comment>
<gene>
    <name evidence="1" type="ORF">RB614_03970</name>
</gene>
<dbReference type="RefSeq" id="WP_308710948.1">
    <property type="nucleotide sequence ID" value="NZ_JAVHUY010000003.1"/>
</dbReference>
<dbReference type="EMBL" id="JAVHUY010000003">
    <property type="protein sequence ID" value="MDQ7903672.1"/>
    <property type="molecule type" value="Genomic_DNA"/>
</dbReference>
<sequence>MDGERGGVECFYAYESVRLARAHPSILPGGLDPRQHLQAPGTRAALFDGLVAKHRRVLEALAGRPDQRRAAYESSVRALRRFASDDTLPRPPIEHLAALLGRIFEQTAPGADPDATGVLRLLYASESVELARMGGYSNPAANMTDAAAHLAWAGQRPYWQVIQDLKSKHRFQFDRQRRLDPASWPEHSASTATRLAQWGQTPDDLRSVPSAVTSWATVCDRAGREGGPDGVWFLLDRLIRYTATGLLGRARLSRVRTT</sequence>
<protein>
    <recommendedName>
        <fullName evidence="3">Thiopeptide-type bacteriocin biosynthesis domain-containing protein</fullName>
    </recommendedName>
</protein>
<evidence type="ECO:0008006" key="3">
    <source>
        <dbReference type="Google" id="ProtNLM"/>
    </source>
</evidence>
<reference evidence="1 2" key="1">
    <citation type="submission" date="2023-08" db="EMBL/GenBank/DDBJ databases">
        <title>Phytohabitans sansha sp. nov., isolated from marine sediment.</title>
        <authorList>
            <person name="Zhao Y."/>
            <person name="Yi K."/>
        </authorList>
    </citation>
    <scope>NUCLEOTIDE SEQUENCE [LARGE SCALE GENOMIC DNA]</scope>
    <source>
        <strain evidence="1 2">ZYX-F-186</strain>
    </source>
</reference>
<keyword evidence="2" id="KW-1185">Reference proteome</keyword>
<proteinExistence type="predicted"/>
<accession>A0ABU0Z9E3</accession>
<evidence type="ECO:0000313" key="1">
    <source>
        <dbReference type="EMBL" id="MDQ7903672.1"/>
    </source>
</evidence>
<dbReference type="Proteomes" id="UP001230908">
    <property type="component" value="Unassembled WGS sequence"/>
</dbReference>
<organism evidence="1 2">
    <name type="scientific">Phytohabitans maris</name>
    <dbReference type="NCBI Taxonomy" id="3071409"/>
    <lineage>
        <taxon>Bacteria</taxon>
        <taxon>Bacillati</taxon>
        <taxon>Actinomycetota</taxon>
        <taxon>Actinomycetes</taxon>
        <taxon>Micromonosporales</taxon>
        <taxon>Micromonosporaceae</taxon>
    </lineage>
</organism>
<evidence type="ECO:0000313" key="2">
    <source>
        <dbReference type="Proteomes" id="UP001230908"/>
    </source>
</evidence>